<dbReference type="EMBL" id="JAHRIO010080374">
    <property type="protein sequence ID" value="MEQ2184432.1"/>
    <property type="molecule type" value="Genomic_DNA"/>
</dbReference>
<dbReference type="Proteomes" id="UP001476798">
    <property type="component" value="Unassembled WGS sequence"/>
</dbReference>
<proteinExistence type="predicted"/>
<evidence type="ECO:0000313" key="1">
    <source>
        <dbReference type="EMBL" id="MEQ2184432.1"/>
    </source>
</evidence>
<name>A0ABV0PMA2_9TELE</name>
<gene>
    <name evidence="1" type="ORF">GOODEAATRI_007902</name>
</gene>
<evidence type="ECO:0000313" key="2">
    <source>
        <dbReference type="Proteomes" id="UP001476798"/>
    </source>
</evidence>
<feature type="non-terminal residue" evidence="1">
    <location>
        <position position="1"/>
    </location>
</feature>
<reference evidence="1 2" key="1">
    <citation type="submission" date="2021-06" db="EMBL/GenBank/DDBJ databases">
        <authorList>
            <person name="Palmer J.M."/>
        </authorList>
    </citation>
    <scope>NUCLEOTIDE SEQUENCE [LARGE SCALE GENOMIC DNA]</scope>
    <source>
        <strain evidence="1 2">GA_2019</strain>
        <tissue evidence="1">Muscle</tissue>
    </source>
</reference>
<accession>A0ABV0PMA2</accession>
<protein>
    <submittedName>
        <fullName evidence="1">Uncharacterized protein</fullName>
    </submittedName>
</protein>
<comment type="caution">
    <text evidence="1">The sequence shown here is derived from an EMBL/GenBank/DDBJ whole genome shotgun (WGS) entry which is preliminary data.</text>
</comment>
<keyword evidence="2" id="KW-1185">Reference proteome</keyword>
<organism evidence="1 2">
    <name type="scientific">Goodea atripinnis</name>
    <dbReference type="NCBI Taxonomy" id="208336"/>
    <lineage>
        <taxon>Eukaryota</taxon>
        <taxon>Metazoa</taxon>
        <taxon>Chordata</taxon>
        <taxon>Craniata</taxon>
        <taxon>Vertebrata</taxon>
        <taxon>Euteleostomi</taxon>
        <taxon>Actinopterygii</taxon>
        <taxon>Neopterygii</taxon>
        <taxon>Teleostei</taxon>
        <taxon>Neoteleostei</taxon>
        <taxon>Acanthomorphata</taxon>
        <taxon>Ovalentaria</taxon>
        <taxon>Atherinomorphae</taxon>
        <taxon>Cyprinodontiformes</taxon>
        <taxon>Goodeidae</taxon>
        <taxon>Goodea</taxon>
    </lineage>
</organism>
<sequence>HAFSLEAAIGSAAHRLLLEQKAVIITAPQSKGEGESRWDHYGSLWEVVSAPPSQINHSGPELPPRKAALLNFALQSPPAEQEEKEVSLQPIAISQHRAGYRSECTRRGEHPGPSLDCARHLQACLEV</sequence>